<organism evidence="1 2">
    <name type="scientific">Mytilus galloprovincialis</name>
    <name type="common">Mediterranean mussel</name>
    <dbReference type="NCBI Taxonomy" id="29158"/>
    <lineage>
        <taxon>Eukaryota</taxon>
        <taxon>Metazoa</taxon>
        <taxon>Spiralia</taxon>
        <taxon>Lophotrochozoa</taxon>
        <taxon>Mollusca</taxon>
        <taxon>Bivalvia</taxon>
        <taxon>Autobranchia</taxon>
        <taxon>Pteriomorphia</taxon>
        <taxon>Mytilida</taxon>
        <taxon>Mytiloidea</taxon>
        <taxon>Mytilidae</taxon>
        <taxon>Mytilinae</taxon>
        <taxon>Mytilus</taxon>
    </lineage>
</organism>
<dbReference type="SUPFAM" id="SSF56219">
    <property type="entry name" value="DNase I-like"/>
    <property type="match status" value="1"/>
</dbReference>
<dbReference type="Proteomes" id="UP000596742">
    <property type="component" value="Unassembled WGS sequence"/>
</dbReference>
<sequence>MTIAVVYGPNEDKPVFYEILQRDIENFGNTSVIVGVIGIYHKTMIFAHKIISKAQKKVNEMMSEIDLVDVYRELYPEKKRFSWRGPNKKQARLDYFLVSSDFQPLITSCDIGVAYRSDHSPVSLSIQFNTNEKGKGTWKFNNALLYDKEFIANTKTCIADCIDQYKIVDSENREEIEFSISDQLFWENYKTDDTRKNNILFIF</sequence>
<dbReference type="EMBL" id="UYJE01006957">
    <property type="protein sequence ID" value="VDI50525.1"/>
    <property type="molecule type" value="Genomic_DNA"/>
</dbReference>
<dbReference type="OrthoDB" id="8961218at2759"/>
<comment type="caution">
    <text evidence="1">The sequence shown here is derived from an EMBL/GenBank/DDBJ whole genome shotgun (WGS) entry which is preliminary data.</text>
</comment>
<accession>A0A8B6FKC1</accession>
<name>A0A8B6FKC1_MYTGA</name>
<dbReference type="InterPro" id="IPR036691">
    <property type="entry name" value="Endo/exonu/phosph_ase_sf"/>
</dbReference>
<proteinExistence type="predicted"/>
<evidence type="ECO:0000313" key="1">
    <source>
        <dbReference type="EMBL" id="VDI50525.1"/>
    </source>
</evidence>
<dbReference type="AlphaFoldDB" id="A0A8B6FKC1"/>
<keyword evidence="2" id="KW-1185">Reference proteome</keyword>
<evidence type="ECO:0008006" key="3">
    <source>
        <dbReference type="Google" id="ProtNLM"/>
    </source>
</evidence>
<protein>
    <recommendedName>
        <fullName evidence="3">Endonuclease/exonuclease/phosphatase domain-containing protein</fullName>
    </recommendedName>
</protein>
<gene>
    <name evidence="1" type="ORF">MGAL_10B003612</name>
</gene>
<evidence type="ECO:0000313" key="2">
    <source>
        <dbReference type="Proteomes" id="UP000596742"/>
    </source>
</evidence>
<reference evidence="1" key="1">
    <citation type="submission" date="2018-11" db="EMBL/GenBank/DDBJ databases">
        <authorList>
            <person name="Alioto T."/>
            <person name="Alioto T."/>
        </authorList>
    </citation>
    <scope>NUCLEOTIDE SEQUENCE</scope>
</reference>
<dbReference type="Gene3D" id="3.60.10.10">
    <property type="entry name" value="Endonuclease/exonuclease/phosphatase"/>
    <property type="match status" value="1"/>
</dbReference>